<proteinExistence type="predicted"/>
<sequence length="102" mass="11365">MRGAHLCQLITLFFSAKAANQLPPCGGEMKWSSSSSLRRQKQMSTHLTLSVISPSLFLLQQSYCDPIPFHPTVSLHILRRTKTVARTLARTTPAVCHFDVAK</sequence>
<dbReference type="EMBL" id="GBXM01010647">
    <property type="protein sequence ID" value="JAH97930.1"/>
    <property type="molecule type" value="Transcribed_RNA"/>
</dbReference>
<organism evidence="2">
    <name type="scientific">Anguilla anguilla</name>
    <name type="common">European freshwater eel</name>
    <name type="synonym">Muraena anguilla</name>
    <dbReference type="NCBI Taxonomy" id="7936"/>
    <lineage>
        <taxon>Eukaryota</taxon>
        <taxon>Metazoa</taxon>
        <taxon>Chordata</taxon>
        <taxon>Craniata</taxon>
        <taxon>Vertebrata</taxon>
        <taxon>Euteleostomi</taxon>
        <taxon>Actinopterygii</taxon>
        <taxon>Neopterygii</taxon>
        <taxon>Teleostei</taxon>
        <taxon>Anguilliformes</taxon>
        <taxon>Anguillidae</taxon>
        <taxon>Anguilla</taxon>
    </lineage>
</organism>
<name>A0A0E9X7V1_ANGAN</name>
<feature type="chain" id="PRO_5002435318" description="Secreted protein" evidence="1">
    <location>
        <begin position="22"/>
        <end position="102"/>
    </location>
</feature>
<evidence type="ECO:0000313" key="2">
    <source>
        <dbReference type="EMBL" id="JAH97930.1"/>
    </source>
</evidence>
<dbReference type="AlphaFoldDB" id="A0A0E9X7V1"/>
<protein>
    <recommendedName>
        <fullName evidence="3">Secreted protein</fullName>
    </recommendedName>
</protein>
<feature type="signal peptide" evidence="1">
    <location>
        <begin position="1"/>
        <end position="21"/>
    </location>
</feature>
<reference evidence="2" key="2">
    <citation type="journal article" date="2015" name="Fish Shellfish Immunol.">
        <title>Early steps in the European eel (Anguilla anguilla)-Vibrio vulnificus interaction in the gills: Role of the RtxA13 toxin.</title>
        <authorList>
            <person name="Callol A."/>
            <person name="Pajuelo D."/>
            <person name="Ebbesson L."/>
            <person name="Teles M."/>
            <person name="MacKenzie S."/>
            <person name="Amaro C."/>
        </authorList>
    </citation>
    <scope>NUCLEOTIDE SEQUENCE</scope>
</reference>
<reference evidence="2" key="1">
    <citation type="submission" date="2014-11" db="EMBL/GenBank/DDBJ databases">
        <authorList>
            <person name="Amaro Gonzalez C."/>
        </authorList>
    </citation>
    <scope>NUCLEOTIDE SEQUENCE</scope>
</reference>
<evidence type="ECO:0000256" key="1">
    <source>
        <dbReference type="SAM" id="SignalP"/>
    </source>
</evidence>
<evidence type="ECO:0008006" key="3">
    <source>
        <dbReference type="Google" id="ProtNLM"/>
    </source>
</evidence>
<keyword evidence="1" id="KW-0732">Signal</keyword>
<accession>A0A0E9X7V1</accession>